<feature type="chain" id="PRO_5035399679" evidence="5">
    <location>
        <begin position="28"/>
        <end position="197"/>
    </location>
</feature>
<dbReference type="GO" id="GO:0009408">
    <property type="term" value="P:response to heat"/>
    <property type="evidence" value="ECO:0007669"/>
    <property type="project" value="TreeGrafter"/>
</dbReference>
<feature type="domain" description="SHSP" evidence="6">
    <location>
        <begin position="84"/>
        <end position="192"/>
    </location>
</feature>
<evidence type="ECO:0000313" key="9">
    <source>
        <dbReference type="Proteomes" id="UP000095284"/>
    </source>
</evidence>
<name>A0A1I7S3C2_BURXY</name>
<evidence type="ECO:0000313" key="11">
    <source>
        <dbReference type="WBParaSite" id="BXY_0750300.1"/>
    </source>
</evidence>
<gene>
    <name evidence="7" type="ORF">BXYJ_LOCUS9310</name>
</gene>
<dbReference type="GO" id="GO:0042026">
    <property type="term" value="P:protein refolding"/>
    <property type="evidence" value="ECO:0007669"/>
    <property type="project" value="TreeGrafter"/>
</dbReference>
<protein>
    <submittedName>
        <fullName evidence="7">(pine wood nematode) hypothetical protein</fullName>
    </submittedName>
    <submittedName>
        <fullName evidence="11">SHSP domain-containing protein</fullName>
    </submittedName>
</protein>
<evidence type="ECO:0000256" key="2">
    <source>
        <dbReference type="PROSITE-ProRule" id="PRU00285"/>
    </source>
</evidence>
<dbReference type="InterPro" id="IPR001436">
    <property type="entry name" value="Alpha-crystallin/sHSP_animal"/>
</dbReference>
<dbReference type="CDD" id="cd06526">
    <property type="entry name" value="metazoan_ACD"/>
    <property type="match status" value="1"/>
</dbReference>
<keyword evidence="5" id="KW-0732">Signal</keyword>
<dbReference type="WBParaSite" id="BXY_0750300.1">
    <property type="protein sequence ID" value="BXY_0750300.1"/>
    <property type="gene ID" value="BXY_0750300"/>
</dbReference>
<dbReference type="InterPro" id="IPR008978">
    <property type="entry name" value="HSP20-like_chaperone"/>
</dbReference>
<dbReference type="Proteomes" id="UP000659654">
    <property type="component" value="Unassembled WGS sequence"/>
</dbReference>
<dbReference type="PROSITE" id="PS01031">
    <property type="entry name" value="SHSP"/>
    <property type="match status" value="1"/>
</dbReference>
<dbReference type="Pfam" id="PF00011">
    <property type="entry name" value="HSP20"/>
    <property type="match status" value="1"/>
</dbReference>
<evidence type="ECO:0000259" key="6">
    <source>
        <dbReference type="PROSITE" id="PS01031"/>
    </source>
</evidence>
<dbReference type="PANTHER" id="PTHR45640">
    <property type="entry name" value="HEAT SHOCK PROTEIN HSP-12.2-RELATED"/>
    <property type="match status" value="1"/>
</dbReference>
<organism evidence="9 11">
    <name type="scientific">Bursaphelenchus xylophilus</name>
    <name type="common">Pinewood nematode worm</name>
    <name type="synonym">Aphelenchoides xylophilus</name>
    <dbReference type="NCBI Taxonomy" id="6326"/>
    <lineage>
        <taxon>Eukaryota</taxon>
        <taxon>Metazoa</taxon>
        <taxon>Ecdysozoa</taxon>
        <taxon>Nematoda</taxon>
        <taxon>Chromadorea</taxon>
        <taxon>Rhabditida</taxon>
        <taxon>Tylenchina</taxon>
        <taxon>Tylenchomorpha</taxon>
        <taxon>Aphelenchoidea</taxon>
        <taxon>Aphelenchoididae</taxon>
        <taxon>Bursaphelenchus</taxon>
    </lineage>
</organism>
<evidence type="ECO:0000256" key="4">
    <source>
        <dbReference type="SAM" id="MobiDB-lite"/>
    </source>
</evidence>
<reference evidence="11" key="1">
    <citation type="submission" date="2016-11" db="UniProtKB">
        <authorList>
            <consortium name="WormBaseParasite"/>
        </authorList>
    </citation>
    <scope>IDENTIFICATION</scope>
</reference>
<dbReference type="Proteomes" id="UP000582659">
    <property type="component" value="Unassembled WGS sequence"/>
</dbReference>
<keyword evidence="10" id="KW-1185">Reference proteome</keyword>
<dbReference type="EMBL" id="CAJFDI010000004">
    <property type="protein sequence ID" value="CAD5226765.1"/>
    <property type="molecule type" value="Genomic_DNA"/>
</dbReference>
<dbReference type="Gene3D" id="2.60.40.790">
    <property type="match status" value="1"/>
</dbReference>
<evidence type="ECO:0000313" key="7">
    <source>
        <dbReference type="EMBL" id="CAD5226765.1"/>
    </source>
</evidence>
<dbReference type="GO" id="GO:0005634">
    <property type="term" value="C:nucleus"/>
    <property type="evidence" value="ECO:0007669"/>
    <property type="project" value="TreeGrafter"/>
</dbReference>
<dbReference type="EMBL" id="CAJFCV020000004">
    <property type="protein sequence ID" value="CAG9116206.1"/>
    <property type="molecule type" value="Genomic_DNA"/>
</dbReference>
<evidence type="ECO:0000256" key="1">
    <source>
        <dbReference type="ARBA" id="ARBA00023016"/>
    </source>
</evidence>
<comment type="similarity">
    <text evidence="2 3">Belongs to the small heat shock protein (HSP20) family.</text>
</comment>
<evidence type="ECO:0000256" key="5">
    <source>
        <dbReference type="SAM" id="SignalP"/>
    </source>
</evidence>
<dbReference type="GO" id="GO:0051082">
    <property type="term" value="F:unfolded protein binding"/>
    <property type="evidence" value="ECO:0007669"/>
    <property type="project" value="TreeGrafter"/>
</dbReference>
<proteinExistence type="inferred from homology"/>
<evidence type="ECO:0000313" key="10">
    <source>
        <dbReference type="Proteomes" id="UP000659654"/>
    </source>
</evidence>
<dbReference type="OrthoDB" id="1431247at2759"/>
<dbReference type="SMR" id="A0A1I7S3C2"/>
<dbReference type="SUPFAM" id="SSF49764">
    <property type="entry name" value="HSP20-like chaperones"/>
    <property type="match status" value="1"/>
</dbReference>
<feature type="signal peptide" evidence="5">
    <location>
        <begin position="1"/>
        <end position="27"/>
    </location>
</feature>
<dbReference type="eggNOG" id="KOG3591">
    <property type="taxonomic scope" value="Eukaryota"/>
</dbReference>
<dbReference type="GO" id="GO:0005737">
    <property type="term" value="C:cytoplasm"/>
    <property type="evidence" value="ECO:0007669"/>
    <property type="project" value="TreeGrafter"/>
</dbReference>
<evidence type="ECO:0000313" key="8">
    <source>
        <dbReference type="EMBL" id="CAG9116206.1"/>
    </source>
</evidence>
<dbReference type="AlphaFoldDB" id="A0A1I7S3C2"/>
<dbReference type="PRINTS" id="PR00299">
    <property type="entry name" value="ACRYSTALLIN"/>
</dbReference>
<dbReference type="InterPro" id="IPR002068">
    <property type="entry name" value="A-crystallin/Hsp20_dom"/>
</dbReference>
<reference evidence="8" key="2">
    <citation type="submission" date="2020-08" db="EMBL/GenBank/DDBJ databases">
        <authorList>
            <person name="Kikuchi T."/>
        </authorList>
    </citation>
    <scope>NUCLEOTIDE SEQUENCE</scope>
    <source>
        <strain evidence="7">Ka4C1</strain>
    </source>
</reference>
<evidence type="ECO:0000256" key="3">
    <source>
        <dbReference type="RuleBase" id="RU003616"/>
    </source>
</evidence>
<feature type="region of interest" description="Disordered" evidence="4">
    <location>
        <begin position="175"/>
        <end position="197"/>
    </location>
</feature>
<keyword evidence="1" id="KW-0346">Stress response</keyword>
<sequence length="197" mass="21385">MKRMLMSQPSLYLIHLLIRSTCWNVMSYNHSSSYNRTYERKVIEEGGGKPTVRISSPFQTVTAGGGGIPFSIPSLPSSSFITPHNYHFGNCAGSFSSNDDSLNAILDVSGFAPEDLKVSVVGRQIVIEAKHGEKQDELGSIERSFIRKFNLPKNATPESVSSNLTGEGQLTITAHAPQQQQTASQSIPIKVQTNGSA</sequence>
<dbReference type="PANTHER" id="PTHR45640:SF13">
    <property type="entry name" value="HEAT SHOCK PROTEIN 22-RELATED"/>
    <property type="match status" value="1"/>
</dbReference>
<dbReference type="Proteomes" id="UP000095284">
    <property type="component" value="Unplaced"/>
</dbReference>
<accession>A0A1I7S3C2</accession>